<dbReference type="RefSeq" id="WP_284205587.1">
    <property type="nucleotide sequence ID" value="NZ_BSPQ01000025.1"/>
</dbReference>
<evidence type="ECO:0008006" key="4">
    <source>
        <dbReference type="Google" id="ProtNLM"/>
    </source>
</evidence>
<gene>
    <name evidence="2" type="ORF">GCM10007916_35540</name>
</gene>
<name>A0ABQ6E4V4_9GAMM</name>
<dbReference type="Proteomes" id="UP001157353">
    <property type="component" value="Unassembled WGS sequence"/>
</dbReference>
<evidence type="ECO:0000313" key="2">
    <source>
        <dbReference type="EMBL" id="GLS92482.1"/>
    </source>
</evidence>
<keyword evidence="1" id="KW-0732">Signal</keyword>
<dbReference type="Gene3D" id="2.40.160.10">
    <property type="entry name" value="Porin"/>
    <property type="match status" value="1"/>
</dbReference>
<proteinExistence type="predicted"/>
<dbReference type="EMBL" id="BSPQ01000025">
    <property type="protein sequence ID" value="GLS92482.1"/>
    <property type="molecule type" value="Genomic_DNA"/>
</dbReference>
<organism evidence="2 3">
    <name type="scientific">Psychromonas marina</name>
    <dbReference type="NCBI Taxonomy" id="88364"/>
    <lineage>
        <taxon>Bacteria</taxon>
        <taxon>Pseudomonadati</taxon>
        <taxon>Pseudomonadota</taxon>
        <taxon>Gammaproteobacteria</taxon>
        <taxon>Alteromonadales</taxon>
        <taxon>Psychromonadaceae</taxon>
        <taxon>Psychromonas</taxon>
    </lineage>
</organism>
<evidence type="ECO:0000313" key="3">
    <source>
        <dbReference type="Proteomes" id="UP001157353"/>
    </source>
</evidence>
<feature type="chain" id="PRO_5045795512" description="Outer membrane protein beta-barrel domain-containing protein" evidence="1">
    <location>
        <begin position="19"/>
        <end position="249"/>
    </location>
</feature>
<dbReference type="InterPro" id="IPR023614">
    <property type="entry name" value="Porin_dom_sf"/>
</dbReference>
<keyword evidence="3" id="KW-1185">Reference proteome</keyword>
<reference evidence="3" key="1">
    <citation type="journal article" date="2019" name="Int. J. Syst. Evol. Microbiol.">
        <title>The Global Catalogue of Microorganisms (GCM) 10K type strain sequencing project: providing services to taxonomists for standard genome sequencing and annotation.</title>
        <authorList>
            <consortium name="The Broad Institute Genomics Platform"/>
            <consortium name="The Broad Institute Genome Sequencing Center for Infectious Disease"/>
            <person name="Wu L."/>
            <person name="Ma J."/>
        </authorList>
    </citation>
    <scope>NUCLEOTIDE SEQUENCE [LARGE SCALE GENOMIC DNA]</scope>
    <source>
        <strain evidence="3">NBRC 103166</strain>
    </source>
</reference>
<comment type="caution">
    <text evidence="2">The sequence shown here is derived from an EMBL/GenBank/DDBJ whole genome shotgun (WGS) entry which is preliminary data.</text>
</comment>
<protein>
    <recommendedName>
        <fullName evidence="4">Outer membrane protein beta-barrel domain-containing protein</fullName>
    </recommendedName>
</protein>
<accession>A0ABQ6E4V4</accession>
<feature type="signal peptide" evidence="1">
    <location>
        <begin position="1"/>
        <end position="18"/>
    </location>
</feature>
<evidence type="ECO:0000256" key="1">
    <source>
        <dbReference type="SAM" id="SignalP"/>
    </source>
</evidence>
<sequence length="249" mass="27355">MKQKLSVSLLLLPALAFAEVDKKNAQDKLSEDPTKVTTKIGVSYKNNYDLDNSRMTFSGSLALDPIRKINASVNEDGSDWRIGGSWLFDIGIVNFSFGQKEFTTGAKQNSYSVGTFVPLSSFGIEPFGMQIFPMAGYTYNDGEVMCEKEIEDCSAGRDDPLNPDFMFVSSEAHSGYVGAFALKPLMPDLTWIMFGLGSMGSNDYRGYGVGTGLGYTLSKHHSISTYTAHMDNSFGTDTVFGFAYSYQFN</sequence>